<keyword evidence="2" id="KW-0175">Coiled coil</keyword>
<dbReference type="InterPro" id="IPR058792">
    <property type="entry name" value="Beta-barrel_RND_2"/>
</dbReference>
<dbReference type="SUPFAM" id="SSF111369">
    <property type="entry name" value="HlyD-like secretion proteins"/>
    <property type="match status" value="1"/>
</dbReference>
<reference evidence="5 7" key="2">
    <citation type="submission" date="2021-03" db="EMBL/GenBank/DDBJ databases">
        <title>Mucilaginibacter strains isolated from gold and copper mining confer multi heavy-metal resistance.</title>
        <authorList>
            <person name="Li Y."/>
        </authorList>
    </citation>
    <scope>NUCLEOTIDE SEQUENCE [LARGE SCALE GENOMIC DNA]</scope>
    <source>
        <strain evidence="5 7">P2-4</strain>
    </source>
</reference>
<feature type="domain" description="CusB-like beta-barrel" evidence="3">
    <location>
        <begin position="249"/>
        <end position="320"/>
    </location>
</feature>
<evidence type="ECO:0000313" key="7">
    <source>
        <dbReference type="Proteomes" id="UP000663940"/>
    </source>
</evidence>
<evidence type="ECO:0000259" key="3">
    <source>
        <dbReference type="Pfam" id="PF25954"/>
    </source>
</evidence>
<evidence type="ECO:0000313" key="4">
    <source>
        <dbReference type="EMBL" id="QEM03542.1"/>
    </source>
</evidence>
<proteinExistence type="predicted"/>
<dbReference type="EMBL" id="CP043451">
    <property type="protein sequence ID" value="QEM03542.1"/>
    <property type="molecule type" value="Genomic_DNA"/>
</dbReference>
<dbReference type="Proteomes" id="UP000250557">
    <property type="component" value="Chromosome"/>
</dbReference>
<dbReference type="Gene3D" id="2.40.420.20">
    <property type="match status" value="1"/>
</dbReference>
<dbReference type="GO" id="GO:0030313">
    <property type="term" value="C:cell envelope"/>
    <property type="evidence" value="ECO:0007669"/>
    <property type="project" value="UniProtKB-SubCell"/>
</dbReference>
<evidence type="ECO:0000256" key="1">
    <source>
        <dbReference type="ARBA" id="ARBA00004196"/>
    </source>
</evidence>
<dbReference type="Pfam" id="PF25954">
    <property type="entry name" value="Beta-barrel_RND_2"/>
    <property type="match status" value="1"/>
</dbReference>
<dbReference type="PANTHER" id="PTHR32347">
    <property type="entry name" value="EFFLUX SYSTEM COMPONENT YKNX-RELATED"/>
    <property type="match status" value="1"/>
</dbReference>
<sequence>MKIVRSFSITDNITNHQINIVKAIITASTFLFSVSCQLKGDKIRPVVASISESVYASGIIKSEDQYQAFASVSGIIQEQFVTEGQYVTAGTPLISIKKENQKLNVENAMISASFADFKLNKDKLAAAAIVVDQARYRMLNDSVMLVRQKELWGQQIGTKVQLEERELAVVNSKTALQTAIINFTELKRQLRYNAAQSINNLSINKQQESDFTVKSNIDGIVYNLYKNPGETVGPQTPLALIGKADSFLLELQVDEYDIVKINPGLTVFVTMDSYRGKVFEARVTKIYPEMNEHTKTFRVEAIFTTPPLKLYPNTTLEANIIIQTRKKALLIPRSYLLNDSVVIRSDGEKLKIKTGLSDYLQVEVISGLQLNDELIKPIP</sequence>
<gene>
    <name evidence="4" type="ORF">DIU31_008435</name>
    <name evidence="5" type="ORF">J3L21_19220</name>
</gene>
<dbReference type="Gene3D" id="2.40.30.170">
    <property type="match status" value="1"/>
</dbReference>
<dbReference type="Proteomes" id="UP000663940">
    <property type="component" value="Chromosome"/>
</dbReference>
<protein>
    <submittedName>
        <fullName evidence="5">Efflux RND transporter periplasmic adaptor subunit</fullName>
    </submittedName>
    <submittedName>
        <fullName evidence="4">HlyD family efflux transporter periplasmic adaptor subunit</fullName>
    </submittedName>
</protein>
<dbReference type="RefSeq" id="WP_112653716.1">
    <property type="nucleotide sequence ID" value="NZ_CP043451.1"/>
</dbReference>
<dbReference type="InterPro" id="IPR050465">
    <property type="entry name" value="UPF0194_transport"/>
</dbReference>
<dbReference type="EMBL" id="CP071880">
    <property type="protein sequence ID" value="QTE47694.1"/>
    <property type="molecule type" value="Genomic_DNA"/>
</dbReference>
<dbReference type="Gene3D" id="2.40.50.100">
    <property type="match status" value="1"/>
</dbReference>
<accession>A0AAE6JEX4</accession>
<evidence type="ECO:0000256" key="2">
    <source>
        <dbReference type="ARBA" id="ARBA00023054"/>
    </source>
</evidence>
<comment type="subcellular location">
    <subcellularLocation>
        <location evidence="1">Cell envelope</location>
    </subcellularLocation>
</comment>
<evidence type="ECO:0000313" key="6">
    <source>
        <dbReference type="Proteomes" id="UP000250557"/>
    </source>
</evidence>
<evidence type="ECO:0000313" key="5">
    <source>
        <dbReference type="EMBL" id="QTE47694.1"/>
    </source>
</evidence>
<keyword evidence="7" id="KW-1185">Reference proteome</keyword>
<name>A0AAE6JEX4_9SPHI</name>
<dbReference type="Gene3D" id="1.10.287.470">
    <property type="entry name" value="Helix hairpin bin"/>
    <property type="match status" value="1"/>
</dbReference>
<organism evidence="4 6">
    <name type="scientific">Mucilaginibacter rubeus</name>
    <dbReference type="NCBI Taxonomy" id="2027860"/>
    <lineage>
        <taxon>Bacteria</taxon>
        <taxon>Pseudomonadati</taxon>
        <taxon>Bacteroidota</taxon>
        <taxon>Sphingobacteriia</taxon>
        <taxon>Sphingobacteriales</taxon>
        <taxon>Sphingobacteriaceae</taxon>
        <taxon>Mucilaginibacter</taxon>
    </lineage>
</organism>
<reference evidence="4 6" key="1">
    <citation type="submission" date="2019-08" db="EMBL/GenBank/DDBJ databases">
        <title>Comparative genome analysis confer to the adaptation heavy metal polluted environment.</title>
        <authorList>
            <person name="Li Y."/>
        </authorList>
    </citation>
    <scope>NUCLEOTIDE SEQUENCE [LARGE SCALE GENOMIC DNA]</scope>
    <source>
        <strain evidence="4 6">P2</strain>
    </source>
</reference>
<dbReference type="AlphaFoldDB" id="A0AAE6JEX4"/>